<proteinExistence type="predicted"/>
<dbReference type="InterPro" id="IPR017946">
    <property type="entry name" value="PLC-like_Pdiesterase_TIM-brl"/>
</dbReference>
<dbReference type="GO" id="GO:0005764">
    <property type="term" value="C:lysosome"/>
    <property type="evidence" value="ECO:0007669"/>
    <property type="project" value="UniProtKB-SubCell"/>
</dbReference>
<gene>
    <name evidence="11" type="primary">ppt2-b</name>
    <name evidence="11" type="ORF">SNAT2548_LOCUS14674</name>
</gene>
<dbReference type="OrthoDB" id="155976at2759"/>
<dbReference type="PANTHER" id="PTHR11247:SF27">
    <property type="entry name" value="LYSOSOMAL THIOESTERASE PPT2"/>
    <property type="match status" value="1"/>
</dbReference>
<dbReference type="EC" id="3.1.2.2" evidence="6"/>
<name>A0A812MSJ9_9DINO</name>
<dbReference type="PANTHER" id="PTHR11247">
    <property type="entry name" value="PALMITOYL-PROTEIN THIOESTERASE/DOLICHYLDIPHOSPHATASE 1"/>
    <property type="match status" value="1"/>
</dbReference>
<keyword evidence="2 10" id="KW-0732">Signal</keyword>
<dbReference type="SUPFAM" id="SSF53474">
    <property type="entry name" value="alpha/beta-Hydrolases"/>
    <property type="match status" value="1"/>
</dbReference>
<feature type="region of interest" description="Disordered" evidence="9">
    <location>
        <begin position="47"/>
        <end position="67"/>
    </location>
</feature>
<sequence length="972" mass="104704">MVMIRLALLALFAKSAEGSGGNCSSQAATRTCVPDEGGFIQRQGQSITLGTNGSSRGEGDKCKKGNNSQCEVGSVCGRYNQNSNSFMCCANNEVHGGVAWCANREGERCSDGINENCAHGAICGRYNDNTNDYQCCANYEIHGGVTWCAVAEGGACSDGVNENCVQGTVCGQSGALVTRGYQCCSNWIPINGIAVCVLQGSIAVDGSALFRQSPFLMTHDSATGYAGGGLNAPNMIRTQGVDFVGQLACGARAFDMRTMKKGDTFEDVSFHHGSFSGGRMTYGWISDQTVRETIPQIINWCQQHPNELVVILLSHCYETPKATTGIETMKPATEISCTSDEMLQVFTELGVPVESDCSTLDSMTLDEAKSHATMDTGGRLLLIPGEGYCVESNYDPGVTGQSQLADYSDRTMAAMREGSKPFQAQEFLQQSMETDGTFGNVPLSADLNAQVLAWIISTNMFQGVNFLEMNLICAYGNSISQTLGAQVTMADQQQCAAACSVKSCPDEGACGGGTPEGHKCKKGDDSVCLQGACARYNDQKNDYQCCASYEIHGGVSWCAVPYGGACNDGVNENCATGAVCGRYNDNKNDYQCCANYEIHGGVTWCAVAEGGACSDGVNENCVQGTVCGQKGGNPKNGYECCSNFTVIDGTAVCMKAQTGNVPPYNPVFFMHGIQDYGASGNGLGDKITEEHPGTKFITIDLFEGAASYLTKMLDQLGGVRDFIRKEIAYDPEAFTNGFNLLCHSQGGLLCRGVINTWDPAQHGLGYVEPKVFISMAGPQMGVVGYGTIQDSLPQWVVHKMASGAMYTKQMQRISFGGYWKDVAAFKNYQESSTYLAPMNNEAPIERCYRRVTCHPGGCYYQGLQGCVWPSDMSWDRNPQFKAAFNRLEKAVFFGSPDDGAIVPWQSTVWGYYDVESPEEVVSFNKTDVGKRDLVPLNEMLADGRAELQVVSGIAHTDWLKPENVALYIKYLK</sequence>
<organism evidence="11 12">
    <name type="scientific">Symbiodinium natans</name>
    <dbReference type="NCBI Taxonomy" id="878477"/>
    <lineage>
        <taxon>Eukaryota</taxon>
        <taxon>Sar</taxon>
        <taxon>Alveolata</taxon>
        <taxon>Dinophyceae</taxon>
        <taxon>Suessiales</taxon>
        <taxon>Symbiodiniaceae</taxon>
        <taxon>Symbiodinium</taxon>
    </lineage>
</organism>
<evidence type="ECO:0000256" key="3">
    <source>
        <dbReference type="ARBA" id="ARBA00022801"/>
    </source>
</evidence>
<evidence type="ECO:0000256" key="8">
    <source>
        <dbReference type="ARBA" id="ARBA00093353"/>
    </source>
</evidence>
<protein>
    <recommendedName>
        <fullName evidence="6">palmitoyl-CoA hydrolase</fullName>
        <ecNumber evidence="6">3.1.2.2</ecNumber>
    </recommendedName>
</protein>
<evidence type="ECO:0000256" key="2">
    <source>
        <dbReference type="ARBA" id="ARBA00022729"/>
    </source>
</evidence>
<dbReference type="InterPro" id="IPR029058">
    <property type="entry name" value="AB_hydrolase_fold"/>
</dbReference>
<comment type="catalytic activity">
    <reaction evidence="7">
        <text>S-hexadecanoyl-N-acetylcysteamine + H2O = N-acetylcysteamine + hexadecanoate + H(+)</text>
        <dbReference type="Rhea" id="RHEA:84099"/>
        <dbReference type="ChEBI" id="CHEBI:7896"/>
        <dbReference type="ChEBI" id="CHEBI:15377"/>
        <dbReference type="ChEBI" id="CHEBI:15378"/>
        <dbReference type="ChEBI" id="CHEBI:74410"/>
        <dbReference type="ChEBI" id="CHEBI:233601"/>
    </reaction>
</comment>
<dbReference type="Proteomes" id="UP000604046">
    <property type="component" value="Unassembled WGS sequence"/>
</dbReference>
<feature type="signal peptide" evidence="10">
    <location>
        <begin position="1"/>
        <end position="18"/>
    </location>
</feature>
<evidence type="ECO:0000256" key="5">
    <source>
        <dbReference type="ARBA" id="ARBA00023228"/>
    </source>
</evidence>
<comment type="function">
    <text evidence="8">Catalyzes the cleavage of thioester bonds from S-palmitoyl-CoA or S-palmitoyl-N-acetylcysteamine (unbranched structures) but does not have activity against palmitoylcysteine or palmitoylated proteins, branched structures or bulky head groups. Conversely, hydrolyzes both long and short chain fatty acyl-CoA substrate.</text>
</comment>
<dbReference type="Gene3D" id="3.40.50.1820">
    <property type="entry name" value="alpha/beta hydrolase"/>
    <property type="match status" value="1"/>
</dbReference>
<dbReference type="AlphaFoldDB" id="A0A812MSJ9"/>
<evidence type="ECO:0000256" key="7">
    <source>
        <dbReference type="ARBA" id="ARBA00093223"/>
    </source>
</evidence>
<accession>A0A812MSJ9</accession>
<dbReference type="EMBL" id="CAJNDS010001746">
    <property type="protein sequence ID" value="CAE7276544.1"/>
    <property type="molecule type" value="Genomic_DNA"/>
</dbReference>
<evidence type="ECO:0000256" key="1">
    <source>
        <dbReference type="ARBA" id="ARBA00004371"/>
    </source>
</evidence>
<comment type="caution">
    <text evidence="11">The sequence shown here is derived from an EMBL/GenBank/DDBJ whole genome shotgun (WGS) entry which is preliminary data.</text>
</comment>
<dbReference type="Gene3D" id="3.20.20.190">
    <property type="entry name" value="Phosphatidylinositol (PI) phosphodiesterase"/>
    <property type="match status" value="1"/>
</dbReference>
<comment type="subcellular location">
    <subcellularLocation>
        <location evidence="1">Lysosome</location>
    </subcellularLocation>
</comment>
<evidence type="ECO:0000256" key="10">
    <source>
        <dbReference type="SAM" id="SignalP"/>
    </source>
</evidence>
<dbReference type="SUPFAM" id="SSF51695">
    <property type="entry name" value="PLC-like phosphodiesterases"/>
    <property type="match status" value="1"/>
</dbReference>
<evidence type="ECO:0000256" key="9">
    <source>
        <dbReference type="SAM" id="MobiDB-lite"/>
    </source>
</evidence>
<dbReference type="Pfam" id="PF02089">
    <property type="entry name" value="Palm_thioest"/>
    <property type="match status" value="1"/>
</dbReference>
<keyword evidence="3" id="KW-0378">Hydrolase</keyword>
<keyword evidence="4" id="KW-0325">Glycoprotein</keyword>
<keyword evidence="5" id="KW-0458">Lysosome</keyword>
<evidence type="ECO:0000313" key="11">
    <source>
        <dbReference type="EMBL" id="CAE7276544.1"/>
    </source>
</evidence>
<evidence type="ECO:0000313" key="12">
    <source>
        <dbReference type="Proteomes" id="UP000604046"/>
    </source>
</evidence>
<feature type="chain" id="PRO_5032726555" description="palmitoyl-CoA hydrolase" evidence="10">
    <location>
        <begin position="19"/>
        <end position="972"/>
    </location>
</feature>
<dbReference type="GO" id="GO:0006629">
    <property type="term" value="P:lipid metabolic process"/>
    <property type="evidence" value="ECO:0007669"/>
    <property type="project" value="InterPro"/>
</dbReference>
<keyword evidence="12" id="KW-1185">Reference proteome</keyword>
<reference evidence="11" key="1">
    <citation type="submission" date="2021-02" db="EMBL/GenBank/DDBJ databases">
        <authorList>
            <person name="Dougan E. K."/>
            <person name="Rhodes N."/>
            <person name="Thang M."/>
            <person name="Chan C."/>
        </authorList>
    </citation>
    <scope>NUCLEOTIDE SEQUENCE</scope>
</reference>
<dbReference type="GO" id="GO:0016790">
    <property type="term" value="F:thiolester hydrolase activity"/>
    <property type="evidence" value="ECO:0007669"/>
    <property type="project" value="TreeGrafter"/>
</dbReference>
<evidence type="ECO:0000256" key="6">
    <source>
        <dbReference type="ARBA" id="ARBA00038848"/>
    </source>
</evidence>
<evidence type="ECO:0000256" key="4">
    <source>
        <dbReference type="ARBA" id="ARBA00023180"/>
    </source>
</evidence>
<dbReference type="GO" id="GO:0008081">
    <property type="term" value="F:phosphoric diester hydrolase activity"/>
    <property type="evidence" value="ECO:0007669"/>
    <property type="project" value="InterPro"/>
</dbReference>